<evidence type="ECO:0000313" key="6">
    <source>
        <dbReference type="Proteomes" id="UP000481583"/>
    </source>
</evidence>
<dbReference type="InterPro" id="IPR024516">
    <property type="entry name" value="Mce_C"/>
</dbReference>
<dbReference type="InterPro" id="IPR005693">
    <property type="entry name" value="Mce"/>
</dbReference>
<reference evidence="5 6" key="1">
    <citation type="submission" date="2020-02" db="EMBL/GenBank/DDBJ databases">
        <title>Whole-genome analyses of novel actinobacteria.</title>
        <authorList>
            <person name="Sahin N."/>
        </authorList>
    </citation>
    <scope>NUCLEOTIDE SEQUENCE [LARGE SCALE GENOMIC DNA]</scope>
    <source>
        <strain evidence="5 6">A7024</strain>
    </source>
</reference>
<evidence type="ECO:0000259" key="4">
    <source>
        <dbReference type="Pfam" id="PF11887"/>
    </source>
</evidence>
<feature type="region of interest" description="Disordered" evidence="1">
    <location>
        <begin position="339"/>
        <end position="402"/>
    </location>
</feature>
<comment type="caution">
    <text evidence="5">The sequence shown here is derived from an EMBL/GenBank/DDBJ whole genome shotgun (WGS) entry which is preliminary data.</text>
</comment>
<dbReference type="EMBL" id="JAAKZV010000079">
    <property type="protein sequence ID" value="NGN65975.1"/>
    <property type="molecule type" value="Genomic_DNA"/>
</dbReference>
<dbReference type="GO" id="GO:0005576">
    <property type="term" value="C:extracellular region"/>
    <property type="evidence" value="ECO:0007669"/>
    <property type="project" value="TreeGrafter"/>
</dbReference>
<feature type="domain" description="Mce/MlaD" evidence="3">
    <location>
        <begin position="40"/>
        <end position="115"/>
    </location>
</feature>
<feature type="compositionally biased region" description="Polar residues" evidence="1">
    <location>
        <begin position="339"/>
        <end position="348"/>
    </location>
</feature>
<evidence type="ECO:0000256" key="1">
    <source>
        <dbReference type="SAM" id="MobiDB-lite"/>
    </source>
</evidence>
<feature type="transmembrane region" description="Helical" evidence="2">
    <location>
        <begin position="12"/>
        <end position="29"/>
    </location>
</feature>
<protein>
    <submittedName>
        <fullName evidence="5">MCE family protein</fullName>
    </submittedName>
</protein>
<dbReference type="Pfam" id="PF11887">
    <property type="entry name" value="Mce4_CUP1"/>
    <property type="match status" value="1"/>
</dbReference>
<evidence type="ECO:0000259" key="3">
    <source>
        <dbReference type="Pfam" id="PF02470"/>
    </source>
</evidence>
<dbReference type="NCBIfam" id="TIGR00996">
    <property type="entry name" value="Mtu_fam_mce"/>
    <property type="match status" value="1"/>
</dbReference>
<proteinExistence type="predicted"/>
<gene>
    <name evidence="5" type="ORF">G5C51_19015</name>
</gene>
<accession>A0A6G4U166</accession>
<feature type="domain" description="Mammalian cell entry C-terminal" evidence="4">
    <location>
        <begin position="123"/>
        <end position="290"/>
    </location>
</feature>
<keyword evidence="2" id="KW-0812">Transmembrane</keyword>
<keyword evidence="2" id="KW-0472">Membrane</keyword>
<dbReference type="InterPro" id="IPR052336">
    <property type="entry name" value="MlaD_Phospholipid_Transporter"/>
</dbReference>
<sequence>MLTLRTHLKNIAFIVLGLFVLAYIGMNYADLGRLVGAKNYYTVRVGMPETGGLFDHANVTYRGVDVGRVGKMKLTDSGVEAELQIRDSAPKIPADLTAKVANLSAVGEQYIDLAPRSDEGPYLSDGAYVPPQQATTPPPVTDVLSSVNGLAASVDLDSLRTVVDELGKGFAGRGQDLQILVDTGSEFIQAADKALPATTKLIVDAQTVLTTQAEESKAIESFGTDAAALAAKLESSDLDLRKLIAQTPEAANQFTALLRDTDPGFSVLLANLLTTSELLVTRQRGTEELMVRIPRIAANGNNTISSKGVRLGMVTTFFKPLPCTAGYGGTAYRNGLETTPAKTNTSARCASGAGSGINVRGSQNAPRGGVPTPARAGSLGGARDANVNDSPTDMDGLLGGGR</sequence>
<dbReference type="PANTHER" id="PTHR33371:SF16">
    <property type="entry name" value="MCE-FAMILY PROTEIN MCE3F"/>
    <property type="match status" value="1"/>
</dbReference>
<dbReference type="RefSeq" id="WP_165238913.1">
    <property type="nucleotide sequence ID" value="NZ_JAAKZV010000079.1"/>
</dbReference>
<organism evidence="5 6">
    <name type="scientific">Streptomyces coryli</name>
    <dbReference type="NCBI Taxonomy" id="1128680"/>
    <lineage>
        <taxon>Bacteria</taxon>
        <taxon>Bacillati</taxon>
        <taxon>Actinomycetota</taxon>
        <taxon>Actinomycetes</taxon>
        <taxon>Kitasatosporales</taxon>
        <taxon>Streptomycetaceae</taxon>
        <taxon>Streptomyces</taxon>
    </lineage>
</organism>
<keyword evidence="6" id="KW-1185">Reference proteome</keyword>
<evidence type="ECO:0000313" key="5">
    <source>
        <dbReference type="EMBL" id="NGN65975.1"/>
    </source>
</evidence>
<dbReference type="InterPro" id="IPR003399">
    <property type="entry name" value="Mce/MlaD"/>
</dbReference>
<dbReference type="Proteomes" id="UP000481583">
    <property type="component" value="Unassembled WGS sequence"/>
</dbReference>
<name>A0A6G4U166_9ACTN</name>
<dbReference type="AlphaFoldDB" id="A0A6G4U166"/>
<evidence type="ECO:0000256" key="2">
    <source>
        <dbReference type="SAM" id="Phobius"/>
    </source>
</evidence>
<keyword evidence="2" id="KW-1133">Transmembrane helix</keyword>
<dbReference type="PANTHER" id="PTHR33371">
    <property type="entry name" value="INTERMEMBRANE PHOSPHOLIPID TRANSPORT SYSTEM BINDING PROTEIN MLAD-RELATED"/>
    <property type="match status" value="1"/>
</dbReference>
<dbReference type="Pfam" id="PF02470">
    <property type="entry name" value="MlaD"/>
    <property type="match status" value="1"/>
</dbReference>